<evidence type="ECO:0000313" key="1">
    <source>
        <dbReference type="EMBL" id="ACR76667.1"/>
    </source>
</evidence>
<sequence>MQYFFFKAMSNQHNFSKIITPFVQKRKTGCPVKKEILILF</sequence>
<proteinExistence type="predicted"/>
<evidence type="ECO:0000313" key="2">
    <source>
        <dbReference type="Proteomes" id="UP000001477"/>
    </source>
</evidence>
<dbReference type="KEGG" id="ere:EUBREC_2938"/>
<gene>
    <name evidence="1" type="ordered locus">EUBREC_2938</name>
</gene>
<dbReference type="HOGENOM" id="CLU_3289878_0_0_9"/>
<accession>C4ZI30</accession>
<dbReference type="EMBL" id="CP001107">
    <property type="protein sequence ID" value="ACR76667.1"/>
    <property type="molecule type" value="Genomic_DNA"/>
</dbReference>
<name>C4ZI30_AGARV</name>
<dbReference type="PaxDb" id="515619-EUBREC_2938"/>
<dbReference type="AlphaFoldDB" id="C4ZI30"/>
<protein>
    <submittedName>
        <fullName evidence="1">Uncharacterized protein</fullName>
    </submittedName>
</protein>
<dbReference type="Proteomes" id="UP000001477">
    <property type="component" value="Chromosome"/>
</dbReference>
<reference evidence="1 2" key="1">
    <citation type="journal article" date="2009" name="Proc. Natl. Acad. Sci. U.S.A.">
        <title>Characterizing a model human gut microbiota composed of members of its two dominant bacterial phyla.</title>
        <authorList>
            <person name="Mahowald M.A."/>
            <person name="Rey F.E."/>
            <person name="Seedorf H."/>
            <person name="Turnbaugh P.J."/>
            <person name="Fulton R.S."/>
            <person name="Wollam A."/>
            <person name="Shah N."/>
            <person name="Wang C."/>
            <person name="Magrini V."/>
            <person name="Wilson R.K."/>
            <person name="Cantarel B.L."/>
            <person name="Coutinho P.M."/>
            <person name="Henrissat B."/>
            <person name="Crock L.W."/>
            <person name="Russell A."/>
            <person name="Verberkmoes N.C."/>
            <person name="Hettich R.L."/>
            <person name="Gordon J.I."/>
        </authorList>
    </citation>
    <scope>NUCLEOTIDE SEQUENCE [LARGE SCALE GENOMIC DNA]</scope>
    <source>
        <strain evidence="2">ATCC 33656 / DSM 3377 / JCM 17463 / KCTC 5835 / LMG 30912 / VPI 0990</strain>
    </source>
</reference>
<organism evidence="1 2">
    <name type="scientific">Agathobacter rectalis (strain ATCC 33656 / DSM 3377 / JCM 17463 / KCTC 5835 / VPI 0990)</name>
    <name type="common">Eubacterium rectale</name>
    <dbReference type="NCBI Taxonomy" id="515619"/>
    <lineage>
        <taxon>Bacteria</taxon>
        <taxon>Bacillati</taxon>
        <taxon>Bacillota</taxon>
        <taxon>Clostridia</taxon>
        <taxon>Lachnospirales</taxon>
        <taxon>Lachnospiraceae</taxon>
        <taxon>Agathobacter</taxon>
    </lineage>
</organism>